<feature type="compositionally biased region" description="Low complexity" evidence="2">
    <location>
        <begin position="128"/>
        <end position="144"/>
    </location>
</feature>
<keyword evidence="1 3" id="KW-0732">Signal</keyword>
<dbReference type="InterPro" id="IPR051477">
    <property type="entry name" value="Expansin_CellWall"/>
</dbReference>
<dbReference type="PANTHER" id="PTHR31836">
    <property type="match status" value="1"/>
</dbReference>
<name>A0A9D4TZX5_CHLVU</name>
<reference evidence="4" key="2">
    <citation type="submission" date="2020-11" db="EMBL/GenBank/DDBJ databases">
        <authorList>
            <person name="Cecchin M."/>
            <person name="Marcolungo L."/>
            <person name="Rossato M."/>
            <person name="Girolomoni L."/>
            <person name="Cosentino E."/>
            <person name="Cuine S."/>
            <person name="Li-Beisson Y."/>
            <person name="Delledonne M."/>
            <person name="Ballottari M."/>
        </authorList>
    </citation>
    <scope>NUCLEOTIDE SEQUENCE</scope>
    <source>
        <strain evidence="4">211/11P</strain>
        <tissue evidence="4">Whole cell</tissue>
    </source>
</reference>
<dbReference type="InterPro" id="IPR036908">
    <property type="entry name" value="RlpA-like_sf"/>
</dbReference>
<comment type="caution">
    <text evidence="4">The sequence shown here is derived from an EMBL/GenBank/DDBJ whole genome shotgun (WGS) entry which is preliminary data.</text>
</comment>
<gene>
    <name evidence="4" type="ORF">D9Q98_001334</name>
</gene>
<protein>
    <recommendedName>
        <fullName evidence="6">Expansin-like EG45 domain-containing protein</fullName>
    </recommendedName>
</protein>
<dbReference type="OrthoDB" id="512564at2759"/>
<evidence type="ECO:0000256" key="1">
    <source>
        <dbReference type="ARBA" id="ARBA00022729"/>
    </source>
</evidence>
<dbReference type="EMBL" id="SIDB01000001">
    <property type="protein sequence ID" value="KAI3438920.1"/>
    <property type="molecule type" value="Genomic_DNA"/>
</dbReference>
<feature type="region of interest" description="Disordered" evidence="2">
    <location>
        <begin position="128"/>
        <end position="161"/>
    </location>
</feature>
<dbReference type="SUPFAM" id="SSF50685">
    <property type="entry name" value="Barwin-like endoglucanases"/>
    <property type="match status" value="1"/>
</dbReference>
<evidence type="ECO:0008006" key="6">
    <source>
        <dbReference type="Google" id="ProtNLM"/>
    </source>
</evidence>
<accession>A0A9D4TZX5</accession>
<sequence length="161" mass="16677">MASPRLALCCALMAIAATTAMAYSGDGTAYSGCGEQDKTGKNSCGFSRDELSGDWNCMYAALPSGCGSQSGGCGECVEVCGAKGCAVVKVIDTCASCSCGDIDLSTDALKASTGYSWDRKHVTWKWTSCSGGSSASSDTSNSTDESSDSKRERNSNRRLMM</sequence>
<organism evidence="4 5">
    <name type="scientific">Chlorella vulgaris</name>
    <name type="common">Green alga</name>
    <dbReference type="NCBI Taxonomy" id="3077"/>
    <lineage>
        <taxon>Eukaryota</taxon>
        <taxon>Viridiplantae</taxon>
        <taxon>Chlorophyta</taxon>
        <taxon>core chlorophytes</taxon>
        <taxon>Trebouxiophyceae</taxon>
        <taxon>Chlorellales</taxon>
        <taxon>Chlorellaceae</taxon>
        <taxon>Chlorella clade</taxon>
        <taxon>Chlorella</taxon>
    </lineage>
</organism>
<feature type="signal peptide" evidence="3">
    <location>
        <begin position="1"/>
        <end position="22"/>
    </location>
</feature>
<keyword evidence="5" id="KW-1185">Reference proteome</keyword>
<dbReference type="PANTHER" id="PTHR31836:SF21">
    <property type="entry name" value="EXPANSIN-LIKE PROTEIN 7"/>
    <property type="match status" value="1"/>
</dbReference>
<evidence type="ECO:0000313" key="4">
    <source>
        <dbReference type="EMBL" id="KAI3438920.1"/>
    </source>
</evidence>
<dbReference type="Gene3D" id="2.40.40.10">
    <property type="entry name" value="RlpA-like domain"/>
    <property type="match status" value="1"/>
</dbReference>
<feature type="chain" id="PRO_5038954214" description="Expansin-like EG45 domain-containing protein" evidence="3">
    <location>
        <begin position="23"/>
        <end position="161"/>
    </location>
</feature>
<dbReference type="Proteomes" id="UP001055712">
    <property type="component" value="Unassembled WGS sequence"/>
</dbReference>
<evidence type="ECO:0000256" key="3">
    <source>
        <dbReference type="SAM" id="SignalP"/>
    </source>
</evidence>
<proteinExistence type="predicted"/>
<evidence type="ECO:0000256" key="2">
    <source>
        <dbReference type="SAM" id="MobiDB-lite"/>
    </source>
</evidence>
<reference evidence="4" key="1">
    <citation type="journal article" date="2019" name="Plant J.">
        <title>Chlorella vulgaris genome assembly and annotation reveals the molecular basis for metabolic acclimation to high light conditions.</title>
        <authorList>
            <person name="Cecchin M."/>
            <person name="Marcolungo L."/>
            <person name="Rossato M."/>
            <person name="Girolomoni L."/>
            <person name="Cosentino E."/>
            <person name="Cuine S."/>
            <person name="Li-Beisson Y."/>
            <person name="Delledonne M."/>
            <person name="Ballottari M."/>
        </authorList>
    </citation>
    <scope>NUCLEOTIDE SEQUENCE</scope>
    <source>
        <strain evidence="4">211/11P</strain>
    </source>
</reference>
<evidence type="ECO:0000313" key="5">
    <source>
        <dbReference type="Proteomes" id="UP001055712"/>
    </source>
</evidence>
<dbReference type="AlphaFoldDB" id="A0A9D4TZX5"/>